<feature type="coiled-coil region" evidence="1">
    <location>
        <begin position="359"/>
        <end position="415"/>
    </location>
</feature>
<keyword evidence="1" id="KW-0175">Coiled coil</keyword>
<reference evidence="3 4" key="2">
    <citation type="journal article" date="2011" name="J. Bacteriol.">
        <title>Complete genome sequence of a carbon monoxide-utilizing acetogen, Eubacterium limosum KIST612.</title>
        <authorList>
            <person name="Roh H."/>
            <person name="Ko H.J."/>
            <person name="Kim D."/>
            <person name="Choi D.G."/>
            <person name="Park S."/>
            <person name="Kim S."/>
            <person name="Chang I.S."/>
            <person name="Choi I.G."/>
        </authorList>
    </citation>
    <scope>NUCLEOTIDE SEQUENCE [LARGE SCALE GENOMIC DNA]</scope>
    <source>
        <strain evidence="3 4">KIST612</strain>
    </source>
</reference>
<gene>
    <name evidence="3" type="ordered locus">ELI_2798</name>
</gene>
<dbReference type="Pfam" id="PF03432">
    <property type="entry name" value="Relaxase"/>
    <property type="match status" value="1"/>
</dbReference>
<dbReference type="HOGENOM" id="CLU_031118_6_1_9"/>
<keyword evidence="4" id="KW-1185">Reference proteome</keyword>
<dbReference type="Proteomes" id="UP000006873">
    <property type="component" value="Chromosome"/>
</dbReference>
<feature type="domain" description="MobA/VirD2-like nuclease" evidence="2">
    <location>
        <begin position="48"/>
        <end position="172"/>
    </location>
</feature>
<evidence type="ECO:0000313" key="3">
    <source>
        <dbReference type="EMBL" id="ADO37779.1"/>
    </source>
</evidence>
<dbReference type="KEGG" id="elm:ELI_2798"/>
<dbReference type="RefSeq" id="WP_013381099.1">
    <property type="nucleotide sequence ID" value="NC_014624.2"/>
</dbReference>
<dbReference type="GeneID" id="68363821"/>
<evidence type="ECO:0000259" key="2">
    <source>
        <dbReference type="Pfam" id="PF03432"/>
    </source>
</evidence>
<dbReference type="eggNOG" id="COG3843">
    <property type="taxonomic scope" value="Bacteria"/>
</dbReference>
<protein>
    <recommendedName>
        <fullName evidence="2">MobA/VirD2-like nuclease domain-containing protein</fullName>
    </recommendedName>
</protein>
<reference key="1">
    <citation type="submission" date="2010-09" db="EMBL/GenBank/DDBJ databases">
        <authorList>
            <person name="Roh H."/>
            <person name="Ko H.-J."/>
            <person name="Kim D."/>
            <person name="Choi D.G."/>
            <person name="Park S."/>
            <person name="Kim S."/>
            <person name="Kim K.H."/>
            <person name="Chang I.S."/>
            <person name="Choi I.-G."/>
        </authorList>
    </citation>
    <scope>NUCLEOTIDE SEQUENCE</scope>
    <source>
        <strain>KIST612</strain>
    </source>
</reference>
<evidence type="ECO:0000313" key="4">
    <source>
        <dbReference type="Proteomes" id="UP000006873"/>
    </source>
</evidence>
<sequence>MAITKIWPVKDSLNRVIEYAKNVDKTENPDFLNSDLYQVLHYAADENMTRFERQYYVTGINCAVETAGQQMQITKERFGKIGGTLAHHACQSFKPDEITPKECHAIGVKLAQKMWGDKYEVIVSTHLNTNCLHNHFVINSVSFIDGKKYNERKAEYQRLRDTSDALCREYHLSVIENPTKRKRSQGLYQAEKRGELTRYALYRSDIDEAIERSMTMKEFYDYLRRKGYRIKGKIDSCALKLPHYPRFTRFKTLGEAYSVLQIQDQIYRQRGPEVREKSKEPILFFVPTPKKLQIEDILGFGEEYRKLRNLYRFFCYQLGIYPKNKGQVSMSPIIKEEVRRMEEISQQTIFLCKHQIDTYEQLKEKQTEIQTEMDDLISQRKKLTNKMRRAGPEEKELLSQQKRGLTDQITRLRRDLKLAAGLENRSLDMVKRIETINELVDNKKLISREKYAKTENYLK</sequence>
<dbReference type="EMBL" id="CP002273">
    <property type="protein sequence ID" value="ADO37779.1"/>
    <property type="molecule type" value="Genomic_DNA"/>
</dbReference>
<evidence type="ECO:0000256" key="1">
    <source>
        <dbReference type="SAM" id="Coils"/>
    </source>
</evidence>
<proteinExistence type="predicted"/>
<dbReference type="InterPro" id="IPR005094">
    <property type="entry name" value="Endonuclease_MobA/VirD2"/>
</dbReference>
<dbReference type="AlphaFoldDB" id="E3GEU9"/>
<organism evidence="3 4">
    <name type="scientific">Eubacterium callanderi</name>
    <dbReference type="NCBI Taxonomy" id="53442"/>
    <lineage>
        <taxon>Bacteria</taxon>
        <taxon>Bacillati</taxon>
        <taxon>Bacillota</taxon>
        <taxon>Clostridia</taxon>
        <taxon>Eubacteriales</taxon>
        <taxon>Eubacteriaceae</taxon>
        <taxon>Eubacterium</taxon>
    </lineage>
</organism>
<name>E3GEU9_9FIRM</name>
<accession>E3GEU9</accession>